<dbReference type="Pfam" id="PF00168">
    <property type="entry name" value="C2"/>
    <property type="match status" value="3"/>
</dbReference>
<feature type="compositionally biased region" description="Low complexity" evidence="10">
    <location>
        <begin position="119"/>
        <end position="130"/>
    </location>
</feature>
<comment type="cofactor">
    <cofactor evidence="1">
        <name>Ca(2+)</name>
        <dbReference type="ChEBI" id="CHEBI:29108"/>
    </cofactor>
</comment>
<dbReference type="Gene3D" id="2.60.40.150">
    <property type="entry name" value="C2 domain"/>
    <property type="match status" value="3"/>
</dbReference>
<dbReference type="FunFam" id="2.60.40.150:FF:000076">
    <property type="entry name" value="multiple C2 and transmembrane domain-containing protein 2 isoform X1"/>
    <property type="match status" value="1"/>
</dbReference>
<keyword evidence="4 11" id="KW-0812">Transmembrane</keyword>
<dbReference type="CDD" id="cd08377">
    <property type="entry name" value="C2C_MCTP_PRT"/>
    <property type="match status" value="1"/>
</dbReference>
<keyword evidence="7" id="KW-0106">Calcium</keyword>
<evidence type="ECO:0000256" key="11">
    <source>
        <dbReference type="SAM" id="Phobius"/>
    </source>
</evidence>
<feature type="domain" description="C2" evidence="12">
    <location>
        <begin position="542"/>
        <end position="663"/>
    </location>
</feature>
<evidence type="ECO:0000256" key="3">
    <source>
        <dbReference type="ARBA" id="ARBA00007923"/>
    </source>
</evidence>
<dbReference type="InterPro" id="IPR000008">
    <property type="entry name" value="C2_dom"/>
</dbReference>
<dbReference type="FunFam" id="2.60.40.150:FF:000019">
    <property type="entry name" value="Multiple C2 and transmembrane domain-containing protein 2 isoform 1"/>
    <property type="match status" value="1"/>
</dbReference>
<keyword evidence="8 11" id="KW-1133">Transmembrane helix</keyword>
<proteinExistence type="inferred from homology"/>
<dbReference type="SMART" id="SM00239">
    <property type="entry name" value="C2"/>
    <property type="match status" value="3"/>
</dbReference>
<evidence type="ECO:0000256" key="4">
    <source>
        <dbReference type="ARBA" id="ARBA00022692"/>
    </source>
</evidence>
<keyword evidence="9 11" id="KW-0472">Membrane</keyword>
<sequence length="900" mass="101533">MLSSLRQHTRPFFTIQRHKKTLTKQDNCSEQHLKKTMSYSVSDVRYAPMTKWYKKSYSVPQTPSSTTEVELHGDAANSNHVGSALTAGTTQLAVPVDQGGGTIQGSATTEHDSVDRGRSASSHSSTFSSSHDGRELQVHRETSCHSGVEEAAEDMDRQQAYSTHLTNTTDTGLYRRRSTEHDTQGDAPVSPTDKYKRRFSSGELLRNMFKKRDGHDQEDQTLPITENKSCEMDETVNISEGSNVSNKSYILSIHLKEGHNLVIRDRCGTSDPYVKFKLDGKTVYKSKVVYKNLNPNWNEFFSIPVKELEYSLDIKVYDRDLTSDDFMGACCINLTELELGKETQLSLKLIDPSGLEDNLGVIQLDACLSLTDVDQPNSSVLRKCLRKISILSAITQIDRQSESQNKSQLWSGMVTVRLVEGREFPEDGPGELFVRFRLGDQTYQSRTQAKQANPQWREQFDFNRFPDGPELLEVEVWSQEGRKCKGCYGTCEVDLSTLLSNKTQVFNNALDQVKGRVVFLVTLSMCNSVSISNLCSTPLEEPQERNSILENYSLKQSFINLKDVGLLQVKVLSACDLLAADLNGKSDPFCVLELGNDTLQTHTVYRTLNPDWNTLLTIPIKDIHDVLEVTVFDDDGDKAPDFLGKVAIPLLSIQNGKQICYLLKKHDLGGLSKGTISLEMEVIFNPVKAGIRTFNPKEKKYIEDNPKFSKKVLSRNLQRVKNMVKSAKSSLQFIKSCLEWESVTRSLSAFLDEMDLGDEDEDDEKDSEKKGLIDKIHMVQDIIVKVQTVLEEIACIGERIKNTFNWSVPFISNLALVVLVAATVITYLIPIRYIVLIYGIHKFTKKLRNPYSINNNELVDFLSRVPSDVEKVQYRELTVNVQSPLRGKKRLSDKGDVMNR</sequence>
<evidence type="ECO:0000313" key="14">
    <source>
        <dbReference type="Proteomes" id="UP001557470"/>
    </source>
</evidence>
<evidence type="ECO:0000313" key="13">
    <source>
        <dbReference type="EMBL" id="KAL0977999.1"/>
    </source>
</evidence>
<feature type="transmembrane region" description="Helical" evidence="11">
    <location>
        <begin position="814"/>
        <end position="840"/>
    </location>
</feature>
<dbReference type="Pfam" id="PF08372">
    <property type="entry name" value="PRT_C"/>
    <property type="match status" value="1"/>
</dbReference>
<evidence type="ECO:0000259" key="12">
    <source>
        <dbReference type="PROSITE" id="PS50004"/>
    </source>
</evidence>
<gene>
    <name evidence="13" type="ORF">UPYG_G00164490</name>
</gene>
<dbReference type="PRINTS" id="PR00360">
    <property type="entry name" value="C2DOMAIN"/>
</dbReference>
<feature type="compositionally biased region" description="Basic and acidic residues" evidence="10">
    <location>
        <begin position="131"/>
        <end position="143"/>
    </location>
</feature>
<comment type="caution">
    <text evidence="13">The sequence shown here is derived from an EMBL/GenBank/DDBJ whole genome shotgun (WGS) entry which is preliminary data.</text>
</comment>
<organism evidence="13 14">
    <name type="scientific">Umbra pygmaea</name>
    <name type="common">Eastern mudminnow</name>
    <dbReference type="NCBI Taxonomy" id="75934"/>
    <lineage>
        <taxon>Eukaryota</taxon>
        <taxon>Metazoa</taxon>
        <taxon>Chordata</taxon>
        <taxon>Craniata</taxon>
        <taxon>Vertebrata</taxon>
        <taxon>Euteleostomi</taxon>
        <taxon>Actinopterygii</taxon>
        <taxon>Neopterygii</taxon>
        <taxon>Teleostei</taxon>
        <taxon>Protacanthopterygii</taxon>
        <taxon>Esociformes</taxon>
        <taxon>Umbridae</taxon>
        <taxon>Umbra</taxon>
    </lineage>
</organism>
<comment type="subcellular location">
    <subcellularLocation>
        <location evidence="2">Membrane</location>
        <topology evidence="2">Multi-pass membrane protein</topology>
    </subcellularLocation>
</comment>
<name>A0ABD0WM98_UMBPY</name>
<feature type="compositionally biased region" description="Polar residues" evidence="10">
    <location>
        <begin position="159"/>
        <end position="171"/>
    </location>
</feature>
<dbReference type="InterPro" id="IPR035892">
    <property type="entry name" value="C2_domain_sf"/>
</dbReference>
<feature type="domain" description="C2" evidence="12">
    <location>
        <begin position="232"/>
        <end position="347"/>
    </location>
</feature>
<dbReference type="PANTHER" id="PTHR45911:SF2">
    <property type="entry name" value="MULTIPLE C2 AND TRANSMEMBRANE DOMAIN-CONTAINING PROTEIN 2"/>
    <property type="match status" value="1"/>
</dbReference>
<dbReference type="Proteomes" id="UP001557470">
    <property type="component" value="Unassembled WGS sequence"/>
</dbReference>
<dbReference type="EMBL" id="JAGEUA010000005">
    <property type="protein sequence ID" value="KAL0977999.1"/>
    <property type="molecule type" value="Genomic_DNA"/>
</dbReference>
<protein>
    <recommendedName>
        <fullName evidence="12">C2 domain-containing protein</fullName>
    </recommendedName>
</protein>
<evidence type="ECO:0000256" key="9">
    <source>
        <dbReference type="ARBA" id="ARBA00023136"/>
    </source>
</evidence>
<evidence type="ECO:0000256" key="10">
    <source>
        <dbReference type="SAM" id="MobiDB-lite"/>
    </source>
</evidence>
<dbReference type="AlphaFoldDB" id="A0ABD0WM98"/>
<keyword evidence="14" id="KW-1185">Reference proteome</keyword>
<evidence type="ECO:0000256" key="5">
    <source>
        <dbReference type="ARBA" id="ARBA00022723"/>
    </source>
</evidence>
<dbReference type="CDD" id="cd04042">
    <property type="entry name" value="C2A_MCTP_PRT"/>
    <property type="match status" value="1"/>
</dbReference>
<evidence type="ECO:0000256" key="6">
    <source>
        <dbReference type="ARBA" id="ARBA00022737"/>
    </source>
</evidence>
<dbReference type="PROSITE" id="PS50004">
    <property type="entry name" value="C2"/>
    <property type="match status" value="3"/>
</dbReference>
<keyword evidence="6" id="KW-0677">Repeat</keyword>
<evidence type="ECO:0000256" key="8">
    <source>
        <dbReference type="ARBA" id="ARBA00022989"/>
    </source>
</evidence>
<dbReference type="GO" id="GO:0016020">
    <property type="term" value="C:membrane"/>
    <property type="evidence" value="ECO:0007669"/>
    <property type="project" value="UniProtKB-SubCell"/>
</dbReference>
<keyword evidence="5" id="KW-0479">Metal-binding</keyword>
<dbReference type="GO" id="GO:0005509">
    <property type="term" value="F:calcium ion binding"/>
    <property type="evidence" value="ECO:0007669"/>
    <property type="project" value="UniProtKB-ARBA"/>
</dbReference>
<evidence type="ECO:0000256" key="1">
    <source>
        <dbReference type="ARBA" id="ARBA00001913"/>
    </source>
</evidence>
<feature type="compositionally biased region" description="Basic and acidic residues" evidence="10">
    <location>
        <begin position="109"/>
        <end position="118"/>
    </location>
</feature>
<dbReference type="GO" id="GO:0005737">
    <property type="term" value="C:cytoplasm"/>
    <property type="evidence" value="ECO:0007669"/>
    <property type="project" value="UniProtKB-ARBA"/>
</dbReference>
<dbReference type="PANTHER" id="PTHR45911">
    <property type="entry name" value="C2 DOMAIN-CONTAINING PROTEIN"/>
    <property type="match status" value="1"/>
</dbReference>
<feature type="domain" description="C2" evidence="12">
    <location>
        <begin position="394"/>
        <end position="508"/>
    </location>
</feature>
<dbReference type="InterPro" id="IPR013583">
    <property type="entry name" value="MCTP_C"/>
</dbReference>
<accession>A0ABD0WM98</accession>
<reference evidence="13 14" key="1">
    <citation type="submission" date="2024-06" db="EMBL/GenBank/DDBJ databases">
        <authorList>
            <person name="Pan Q."/>
            <person name="Wen M."/>
            <person name="Jouanno E."/>
            <person name="Zahm M."/>
            <person name="Klopp C."/>
            <person name="Cabau C."/>
            <person name="Louis A."/>
            <person name="Berthelot C."/>
            <person name="Parey E."/>
            <person name="Roest Crollius H."/>
            <person name="Montfort J."/>
            <person name="Robinson-Rechavi M."/>
            <person name="Bouchez O."/>
            <person name="Lampietro C."/>
            <person name="Lopez Roques C."/>
            <person name="Donnadieu C."/>
            <person name="Postlethwait J."/>
            <person name="Bobe J."/>
            <person name="Verreycken H."/>
            <person name="Guiguen Y."/>
        </authorList>
    </citation>
    <scope>NUCLEOTIDE SEQUENCE [LARGE SCALE GENOMIC DNA]</scope>
    <source>
        <strain evidence="13">Up_M1</strain>
        <tissue evidence="13">Testis</tissue>
    </source>
</reference>
<comment type="similarity">
    <text evidence="3">Belongs to the MCTP family.</text>
</comment>
<evidence type="ECO:0000256" key="7">
    <source>
        <dbReference type="ARBA" id="ARBA00022837"/>
    </source>
</evidence>
<evidence type="ECO:0000256" key="2">
    <source>
        <dbReference type="ARBA" id="ARBA00004141"/>
    </source>
</evidence>
<feature type="region of interest" description="Disordered" evidence="10">
    <location>
        <begin position="95"/>
        <end position="198"/>
    </location>
</feature>
<dbReference type="SUPFAM" id="SSF49562">
    <property type="entry name" value="C2 domain (Calcium/lipid-binding domain, CaLB)"/>
    <property type="match status" value="3"/>
</dbReference>